<proteinExistence type="predicted"/>
<feature type="signal peptide" evidence="1">
    <location>
        <begin position="1"/>
        <end position="24"/>
    </location>
</feature>
<organism evidence="2 3">
    <name type="scientific">Nannocystis punicea</name>
    <dbReference type="NCBI Taxonomy" id="2995304"/>
    <lineage>
        <taxon>Bacteria</taxon>
        <taxon>Pseudomonadati</taxon>
        <taxon>Myxococcota</taxon>
        <taxon>Polyangia</taxon>
        <taxon>Nannocystales</taxon>
        <taxon>Nannocystaceae</taxon>
        <taxon>Nannocystis</taxon>
    </lineage>
</organism>
<dbReference type="Pfam" id="PF06739">
    <property type="entry name" value="SBBP"/>
    <property type="match status" value="1"/>
</dbReference>
<dbReference type="PANTHER" id="PTHR35580">
    <property type="entry name" value="CELL SURFACE GLYCOPROTEIN (S-LAYER PROTEIN)-LIKE PROTEIN"/>
    <property type="match status" value="1"/>
</dbReference>
<dbReference type="PANTHER" id="PTHR35580:SF1">
    <property type="entry name" value="PHYTASE-LIKE DOMAIN-CONTAINING PROTEIN"/>
    <property type="match status" value="1"/>
</dbReference>
<sequence length="486" mass="50401">MGRFFVVVGSAAAALGAGAPQALAVPSHDFGTYYGGGADEYASDVDFNASGLADVVGGTESFPGIATPGSHRDTPVGSQEGFISQWRPDGTLSWATYYGGNGFDQFWALVHNDDEDIFAVGETTSPDGTNWVATLGADQTALQGARDAMLVRFTSTGGRTWGTFLGGNNEDWGYGICIGPTGNLFIVGMTTSTTGLDDTMVHDHSLNNLVSDGFVAKVSSTGTVQWATYIGGSDGRTEARDCEVDASDNVYVVGYTEASTGDVGIPSLVSADATYGGSGDAFIVKFNTSGVRQWGRYYGGTGPDWAEAIDINDEGDLLVAGWTESATDIANIVDTTISGRDAFVAKFLPSTGARRWARYWGADSQEEFDDIEVVGSTLHLSGWTGSSSGIATVDAFQPTFGGGLGTTDAVFVIMNDSASVTYATYIGGDHGENGMGVAAEVGNAAVSGYTRGSLSGVATPGAHDTSWNGGTLINPFDAMVQWIGSL</sequence>
<keyword evidence="1" id="KW-0732">Signal</keyword>
<protein>
    <submittedName>
        <fullName evidence="2">SBBP repeat-containing protein</fullName>
    </submittedName>
</protein>
<dbReference type="RefSeq" id="WP_269039064.1">
    <property type="nucleotide sequence ID" value="NZ_CP114040.1"/>
</dbReference>
<dbReference type="InterPro" id="IPR010620">
    <property type="entry name" value="SBBP_repeat"/>
</dbReference>
<accession>A0ABY7HC84</accession>
<evidence type="ECO:0000313" key="2">
    <source>
        <dbReference type="EMBL" id="WAS96700.1"/>
    </source>
</evidence>
<dbReference type="EMBL" id="CP114040">
    <property type="protein sequence ID" value="WAS96700.1"/>
    <property type="molecule type" value="Genomic_DNA"/>
</dbReference>
<dbReference type="Proteomes" id="UP001164459">
    <property type="component" value="Chromosome"/>
</dbReference>
<reference evidence="2" key="1">
    <citation type="submission" date="2022-11" db="EMBL/GenBank/DDBJ databases">
        <title>Minimal conservation of predation-associated metabolite biosynthetic gene clusters underscores biosynthetic potential of Myxococcota including descriptions for ten novel species: Archangium lansinium sp. nov., Myxococcus landrumus sp. nov., Nannocystis bai.</title>
        <authorList>
            <person name="Ahearne A."/>
            <person name="Stevens C."/>
            <person name="Dowd S."/>
        </authorList>
    </citation>
    <scope>NUCLEOTIDE SEQUENCE</scope>
    <source>
        <strain evidence="2">Fl3</strain>
    </source>
</reference>
<name>A0ABY7HC84_9BACT</name>
<evidence type="ECO:0000313" key="3">
    <source>
        <dbReference type="Proteomes" id="UP001164459"/>
    </source>
</evidence>
<evidence type="ECO:0000256" key="1">
    <source>
        <dbReference type="SAM" id="SignalP"/>
    </source>
</evidence>
<keyword evidence="3" id="KW-1185">Reference proteome</keyword>
<feature type="chain" id="PRO_5045622769" evidence="1">
    <location>
        <begin position="25"/>
        <end position="486"/>
    </location>
</feature>
<dbReference type="SUPFAM" id="SSF63829">
    <property type="entry name" value="Calcium-dependent phosphotriesterase"/>
    <property type="match status" value="1"/>
</dbReference>
<gene>
    <name evidence="2" type="ORF">O0S08_11165</name>
</gene>
<dbReference type="InterPro" id="IPR052918">
    <property type="entry name" value="Motility_Chemotaxis_Reg"/>
</dbReference>